<keyword evidence="4" id="KW-0444">Lipid biosynthesis</keyword>
<dbReference type="PANTHER" id="PTHR11351">
    <property type="entry name" value="ACYL-COA DESATURASE"/>
    <property type="match status" value="1"/>
</dbReference>
<feature type="transmembrane region" description="Helical" evidence="14">
    <location>
        <begin position="31"/>
        <end position="52"/>
    </location>
</feature>
<evidence type="ECO:0000256" key="2">
    <source>
        <dbReference type="ARBA" id="ARBA00004141"/>
    </source>
</evidence>
<dbReference type="EMBL" id="QBMC01000108">
    <property type="protein sequence ID" value="PZO14479.1"/>
    <property type="molecule type" value="Genomic_DNA"/>
</dbReference>
<sequence>MLLKSPSHDEKLPTQATTHSSKKQQYSLPTLIGYWLGPVLIVTCHIGSLLAFSTGLSLGAWAWIVFLYWIRMLAITGIYHRLLTHKSYSSPAPVKWIGSIIASSAGQMGPNWWKAHHEEHHRFTDQPQDPHSSVRGIQWSHYQWLLSRNFLPTKLPADVEQDIVLKTIDRLHFVPTLALGFLSYAIGGAEYLAAFFISTTLLFHGVALVNSACHKFGTTPFKTDDYSKNNGIVAVLTLGEGWHNCHHAFPWSARQGITLDNGAVKYLPDFTFGFIQVLQSVGLASKVKLPAEPDVLVASAE</sequence>
<dbReference type="PRINTS" id="PR00075">
    <property type="entry name" value="FACDDSATRASE"/>
</dbReference>
<evidence type="ECO:0000313" key="17">
    <source>
        <dbReference type="Proteomes" id="UP000249354"/>
    </source>
</evidence>
<keyword evidence="5 14" id="KW-0812">Transmembrane</keyword>
<dbReference type="GO" id="GO:0016020">
    <property type="term" value="C:membrane"/>
    <property type="evidence" value="ECO:0007669"/>
    <property type="project" value="UniProtKB-SubCell"/>
</dbReference>
<dbReference type="Proteomes" id="UP000249354">
    <property type="component" value="Unassembled WGS sequence"/>
</dbReference>
<keyword evidence="6" id="KW-0276">Fatty acid metabolism</keyword>
<evidence type="ECO:0000259" key="15">
    <source>
        <dbReference type="Pfam" id="PF00487"/>
    </source>
</evidence>
<evidence type="ECO:0000256" key="11">
    <source>
        <dbReference type="ARBA" id="ARBA00023136"/>
    </source>
</evidence>
<feature type="domain" description="Fatty acid desaturase" evidence="15">
    <location>
        <begin position="61"/>
        <end position="250"/>
    </location>
</feature>
<dbReference type="InterPro" id="IPR015876">
    <property type="entry name" value="Acyl-CoA_DS"/>
</dbReference>
<keyword evidence="8" id="KW-0560">Oxidoreductase</keyword>
<dbReference type="PANTHER" id="PTHR11351:SF31">
    <property type="entry name" value="DESATURASE 1, ISOFORM A-RELATED"/>
    <property type="match status" value="1"/>
</dbReference>
<evidence type="ECO:0000256" key="14">
    <source>
        <dbReference type="SAM" id="Phobius"/>
    </source>
</evidence>
<feature type="transmembrane region" description="Helical" evidence="14">
    <location>
        <begin position="58"/>
        <end position="79"/>
    </location>
</feature>
<evidence type="ECO:0000256" key="1">
    <source>
        <dbReference type="ARBA" id="ARBA00001954"/>
    </source>
</evidence>
<dbReference type="Pfam" id="PF00487">
    <property type="entry name" value="FA_desaturase"/>
    <property type="match status" value="1"/>
</dbReference>
<evidence type="ECO:0000256" key="7">
    <source>
        <dbReference type="ARBA" id="ARBA00022989"/>
    </source>
</evidence>
<keyword evidence="7 14" id="KW-1133">Transmembrane helix</keyword>
<evidence type="ECO:0000256" key="8">
    <source>
        <dbReference type="ARBA" id="ARBA00023002"/>
    </source>
</evidence>
<gene>
    <name evidence="16" type="ORF">DCF25_14885</name>
</gene>
<evidence type="ECO:0000256" key="10">
    <source>
        <dbReference type="ARBA" id="ARBA00023098"/>
    </source>
</evidence>
<protein>
    <submittedName>
        <fullName evidence="16">Delta 9 acyl-lipid fatty acid desaturase</fullName>
    </submittedName>
</protein>
<evidence type="ECO:0000313" key="16">
    <source>
        <dbReference type="EMBL" id="PZO14479.1"/>
    </source>
</evidence>
<proteinExistence type="inferred from homology"/>
<evidence type="ECO:0000256" key="4">
    <source>
        <dbReference type="ARBA" id="ARBA00022516"/>
    </source>
</evidence>
<feature type="transmembrane region" description="Helical" evidence="14">
    <location>
        <begin position="171"/>
        <end position="187"/>
    </location>
</feature>
<evidence type="ECO:0000256" key="13">
    <source>
        <dbReference type="SAM" id="MobiDB-lite"/>
    </source>
</evidence>
<keyword evidence="10" id="KW-0443">Lipid metabolism</keyword>
<keyword evidence="11 14" id="KW-0472">Membrane</keyword>
<comment type="subcellular location">
    <subcellularLocation>
        <location evidence="2">Membrane</location>
        <topology evidence="2">Multi-pass membrane protein</topology>
    </subcellularLocation>
</comment>
<feature type="compositionally biased region" description="Basic and acidic residues" evidence="13">
    <location>
        <begin position="1"/>
        <end position="12"/>
    </location>
</feature>
<comment type="similarity">
    <text evidence="3">Belongs to the fatty acid desaturase type 2 family.</text>
</comment>
<organism evidence="16 17">
    <name type="scientific">Leptolyngbya foveolarum</name>
    <dbReference type="NCBI Taxonomy" id="47253"/>
    <lineage>
        <taxon>Bacteria</taxon>
        <taxon>Bacillati</taxon>
        <taxon>Cyanobacteriota</taxon>
        <taxon>Cyanophyceae</taxon>
        <taxon>Leptolyngbyales</taxon>
        <taxon>Leptolyngbyaceae</taxon>
        <taxon>Leptolyngbya group</taxon>
        <taxon>Leptolyngbya</taxon>
    </lineage>
</organism>
<evidence type="ECO:0000256" key="12">
    <source>
        <dbReference type="ARBA" id="ARBA00023160"/>
    </source>
</evidence>
<reference evidence="16 17" key="2">
    <citation type="submission" date="2018-06" db="EMBL/GenBank/DDBJ databases">
        <title>Metagenomic assembly of (sub)arctic Cyanobacteria and their associated microbiome from non-axenic cultures.</title>
        <authorList>
            <person name="Baurain D."/>
        </authorList>
    </citation>
    <scope>NUCLEOTIDE SEQUENCE [LARGE SCALE GENOMIC DNA]</scope>
    <source>
        <strain evidence="16">ULC129bin1</strain>
    </source>
</reference>
<feature type="region of interest" description="Disordered" evidence="13">
    <location>
        <begin position="1"/>
        <end position="21"/>
    </location>
</feature>
<evidence type="ECO:0000256" key="6">
    <source>
        <dbReference type="ARBA" id="ARBA00022832"/>
    </source>
</evidence>
<evidence type="ECO:0000256" key="3">
    <source>
        <dbReference type="ARBA" id="ARBA00008749"/>
    </source>
</evidence>
<dbReference type="AlphaFoldDB" id="A0A2W4UBT3"/>
<reference evidence="17" key="1">
    <citation type="submission" date="2018-04" db="EMBL/GenBank/DDBJ databases">
        <authorList>
            <person name="Cornet L."/>
        </authorList>
    </citation>
    <scope>NUCLEOTIDE SEQUENCE [LARGE SCALE GENOMIC DNA]</scope>
</reference>
<comment type="cofactor">
    <cofactor evidence="1">
        <name>Fe(2+)</name>
        <dbReference type="ChEBI" id="CHEBI:29033"/>
    </cofactor>
</comment>
<keyword evidence="12" id="KW-0275">Fatty acid biosynthesis</keyword>
<keyword evidence="9" id="KW-0408">Iron</keyword>
<dbReference type="CDD" id="cd03505">
    <property type="entry name" value="Delta9-FADS-like"/>
    <property type="match status" value="1"/>
</dbReference>
<name>A0A2W4UBT3_9CYAN</name>
<accession>A0A2W4UBT3</accession>
<evidence type="ECO:0000256" key="5">
    <source>
        <dbReference type="ARBA" id="ARBA00022692"/>
    </source>
</evidence>
<dbReference type="GO" id="GO:0006633">
    <property type="term" value="P:fatty acid biosynthetic process"/>
    <property type="evidence" value="ECO:0007669"/>
    <property type="project" value="UniProtKB-KW"/>
</dbReference>
<dbReference type="GO" id="GO:0016717">
    <property type="term" value="F:oxidoreductase activity, acting on paired donors, with oxidation of a pair of donors resulting in the reduction of molecular oxygen to two molecules of water"/>
    <property type="evidence" value="ECO:0007669"/>
    <property type="project" value="InterPro"/>
</dbReference>
<comment type="caution">
    <text evidence="16">The sequence shown here is derived from an EMBL/GenBank/DDBJ whole genome shotgun (WGS) entry which is preliminary data.</text>
</comment>
<evidence type="ECO:0000256" key="9">
    <source>
        <dbReference type="ARBA" id="ARBA00023004"/>
    </source>
</evidence>
<dbReference type="InterPro" id="IPR005804">
    <property type="entry name" value="FA_desaturase_dom"/>
</dbReference>